<dbReference type="EMBL" id="CP113361">
    <property type="protein sequence ID" value="WAI00397.1"/>
    <property type="molecule type" value="Genomic_DNA"/>
</dbReference>
<proteinExistence type="predicted"/>
<keyword evidence="2" id="KW-1185">Reference proteome</keyword>
<sequence length="118" mass="12667">MQTEPGTIARGRGGTLSITIAEETYPLTRDDTHTLLTYGQSVPLARIGDRDVRPDKAIFGTTVIDGHITVHTSGRAVLVVTRTGLFSVPLASFRQVVRGEAVSAPLFPVMPDIMGCFV</sequence>
<dbReference type="KEGG" id="mou:OU421_08130"/>
<protein>
    <submittedName>
        <fullName evidence="1">Uncharacterized protein</fullName>
    </submittedName>
</protein>
<gene>
    <name evidence="1" type="ORF">OU421_08130</name>
</gene>
<evidence type="ECO:0000313" key="2">
    <source>
        <dbReference type="Proteomes" id="UP001163096"/>
    </source>
</evidence>
<name>A0A9X9S2N1_METOG</name>
<accession>A0A9X9S2N1</accession>
<organism evidence="1 2">
    <name type="scientific">Methanogenium organophilum</name>
    <dbReference type="NCBI Taxonomy" id="2199"/>
    <lineage>
        <taxon>Archaea</taxon>
        <taxon>Methanobacteriati</taxon>
        <taxon>Methanobacteriota</taxon>
        <taxon>Stenosarchaea group</taxon>
        <taxon>Methanomicrobia</taxon>
        <taxon>Methanomicrobiales</taxon>
        <taxon>Methanomicrobiaceae</taxon>
        <taxon>Methanogenium</taxon>
    </lineage>
</organism>
<dbReference type="GeneID" id="76835062"/>
<dbReference type="RefSeq" id="WP_268185596.1">
    <property type="nucleotide sequence ID" value="NZ_CP113361.1"/>
</dbReference>
<evidence type="ECO:0000313" key="1">
    <source>
        <dbReference type="EMBL" id="WAI00397.1"/>
    </source>
</evidence>
<reference evidence="1" key="1">
    <citation type="submission" date="2022-11" db="EMBL/GenBank/DDBJ databases">
        <title>Complete genome sequence of Methanogenium organophilum DSM 3596.</title>
        <authorList>
            <person name="Chen S.-C."/>
            <person name="Lai S.-J."/>
            <person name="You Y.-T."/>
        </authorList>
    </citation>
    <scope>NUCLEOTIDE SEQUENCE</scope>
    <source>
        <strain evidence="1">DSM 3596</strain>
    </source>
</reference>
<dbReference type="Proteomes" id="UP001163096">
    <property type="component" value="Chromosome"/>
</dbReference>
<dbReference type="AlphaFoldDB" id="A0A9X9S2N1"/>